<dbReference type="OrthoDB" id="49605at2759"/>
<organism evidence="3 4">
    <name type="scientific">Tetrapyrgos nigripes</name>
    <dbReference type="NCBI Taxonomy" id="182062"/>
    <lineage>
        <taxon>Eukaryota</taxon>
        <taxon>Fungi</taxon>
        <taxon>Dikarya</taxon>
        <taxon>Basidiomycota</taxon>
        <taxon>Agaricomycotina</taxon>
        <taxon>Agaricomycetes</taxon>
        <taxon>Agaricomycetidae</taxon>
        <taxon>Agaricales</taxon>
        <taxon>Marasmiineae</taxon>
        <taxon>Marasmiaceae</taxon>
        <taxon>Tetrapyrgos</taxon>
    </lineage>
</organism>
<feature type="compositionally biased region" description="Polar residues" evidence="1">
    <location>
        <begin position="282"/>
        <end position="292"/>
    </location>
</feature>
<feature type="region of interest" description="Disordered" evidence="1">
    <location>
        <begin position="211"/>
        <end position="304"/>
    </location>
</feature>
<dbReference type="PANTHER" id="PTHR23153">
    <property type="entry name" value="UBX-RELATED"/>
    <property type="match status" value="1"/>
</dbReference>
<evidence type="ECO:0000313" key="4">
    <source>
        <dbReference type="Proteomes" id="UP000559256"/>
    </source>
</evidence>
<protein>
    <recommendedName>
        <fullName evidence="2">PUB domain-containing protein</fullName>
    </recommendedName>
</protein>
<evidence type="ECO:0000256" key="1">
    <source>
        <dbReference type="SAM" id="MobiDB-lite"/>
    </source>
</evidence>
<feature type="compositionally biased region" description="Low complexity" evidence="1">
    <location>
        <begin position="1"/>
        <end position="12"/>
    </location>
</feature>
<dbReference type="CDD" id="cd09212">
    <property type="entry name" value="PUB"/>
    <property type="match status" value="1"/>
</dbReference>
<evidence type="ECO:0000313" key="3">
    <source>
        <dbReference type="EMBL" id="KAF5369925.1"/>
    </source>
</evidence>
<dbReference type="EMBL" id="JAACJM010000012">
    <property type="protein sequence ID" value="KAF5369925.1"/>
    <property type="molecule type" value="Genomic_DNA"/>
</dbReference>
<feature type="domain" description="PUB" evidence="2">
    <location>
        <begin position="56"/>
        <end position="129"/>
    </location>
</feature>
<dbReference type="AlphaFoldDB" id="A0A8H5GS59"/>
<sequence length="304" mass="34749">MSASISDALAAAAERRTQSTSEGPSHAELMVQHEKRQAFRRLIDPGIMRPNAEPQAYKSLETLLKISDNLIREPENPKYQRFKTTNSIIQEQIIKPKGTVEYLRELGFKPTIEDFQPYYSFMPSRMEDLKIGNMILREAFDLQTKKKEQASVTKMTQKEMAQEAADKARDFVAYLVGSSLRLFLQVKLAFMEDRRRKQELEEREKQLREIRAARATASPPPQQTAPSTRTRQRRRSNRDEEDEEDEDVRQMPGTGRVLGATGDEPQPAPAEHNIDDVDEDSSMSGVESTLNIRGSERPPPYEAH</sequence>
<dbReference type="InterPro" id="IPR036339">
    <property type="entry name" value="PUB-like_dom_sf"/>
</dbReference>
<dbReference type="PANTHER" id="PTHR23153:SF38">
    <property type="entry name" value="UBX DOMAIN-CONTAINING PROTEIN 6"/>
    <property type="match status" value="1"/>
</dbReference>
<proteinExistence type="predicted"/>
<dbReference type="Gene3D" id="1.20.58.2190">
    <property type="match status" value="1"/>
</dbReference>
<keyword evidence="4" id="KW-1185">Reference proteome</keyword>
<dbReference type="SMART" id="SM00580">
    <property type="entry name" value="PUG"/>
    <property type="match status" value="1"/>
</dbReference>
<dbReference type="Proteomes" id="UP000559256">
    <property type="component" value="Unassembled WGS sequence"/>
</dbReference>
<name>A0A8H5GS59_9AGAR</name>
<reference evidence="3 4" key="1">
    <citation type="journal article" date="2020" name="ISME J.">
        <title>Uncovering the hidden diversity of litter-decomposition mechanisms in mushroom-forming fungi.</title>
        <authorList>
            <person name="Floudas D."/>
            <person name="Bentzer J."/>
            <person name="Ahren D."/>
            <person name="Johansson T."/>
            <person name="Persson P."/>
            <person name="Tunlid A."/>
        </authorList>
    </citation>
    <scope>NUCLEOTIDE SEQUENCE [LARGE SCALE GENOMIC DNA]</scope>
    <source>
        <strain evidence="3 4">CBS 291.85</strain>
    </source>
</reference>
<dbReference type="GO" id="GO:0005737">
    <property type="term" value="C:cytoplasm"/>
    <property type="evidence" value="ECO:0007669"/>
    <property type="project" value="TreeGrafter"/>
</dbReference>
<dbReference type="SUPFAM" id="SSF143503">
    <property type="entry name" value="PUG domain-like"/>
    <property type="match status" value="1"/>
</dbReference>
<comment type="caution">
    <text evidence="3">The sequence shown here is derived from an EMBL/GenBank/DDBJ whole genome shotgun (WGS) entry which is preliminary data.</text>
</comment>
<accession>A0A8H5GS59</accession>
<gene>
    <name evidence="3" type="ORF">D9758_001015</name>
</gene>
<evidence type="ECO:0000259" key="2">
    <source>
        <dbReference type="Pfam" id="PF09409"/>
    </source>
</evidence>
<dbReference type="Pfam" id="PF09409">
    <property type="entry name" value="PUB"/>
    <property type="match status" value="1"/>
</dbReference>
<dbReference type="InterPro" id="IPR018997">
    <property type="entry name" value="PUB_domain"/>
</dbReference>
<feature type="region of interest" description="Disordered" evidence="1">
    <location>
        <begin position="1"/>
        <end position="30"/>
    </location>
</feature>